<comment type="caution">
    <text evidence="1">The sequence shown here is derived from an EMBL/GenBank/DDBJ whole genome shotgun (WGS) entry which is preliminary data.</text>
</comment>
<organism evidence="1">
    <name type="scientific">marine sediment metagenome</name>
    <dbReference type="NCBI Taxonomy" id="412755"/>
    <lineage>
        <taxon>unclassified sequences</taxon>
        <taxon>metagenomes</taxon>
        <taxon>ecological metagenomes</taxon>
    </lineage>
</organism>
<accession>X0X0A6</accession>
<proteinExistence type="predicted"/>
<dbReference type="AlphaFoldDB" id="X0X0A6"/>
<evidence type="ECO:0000313" key="1">
    <source>
        <dbReference type="EMBL" id="GAG36415.1"/>
    </source>
</evidence>
<dbReference type="EMBL" id="BARS01045773">
    <property type="protein sequence ID" value="GAG36415.1"/>
    <property type="molecule type" value="Genomic_DNA"/>
</dbReference>
<protein>
    <submittedName>
        <fullName evidence="1">Uncharacterized protein</fullName>
    </submittedName>
</protein>
<reference evidence="1" key="1">
    <citation type="journal article" date="2014" name="Front. Microbiol.">
        <title>High frequency of phylogenetically diverse reductive dehalogenase-homologous genes in deep subseafloor sedimentary metagenomes.</title>
        <authorList>
            <person name="Kawai M."/>
            <person name="Futagami T."/>
            <person name="Toyoda A."/>
            <person name="Takaki Y."/>
            <person name="Nishi S."/>
            <person name="Hori S."/>
            <person name="Arai W."/>
            <person name="Tsubouchi T."/>
            <person name="Morono Y."/>
            <person name="Uchiyama I."/>
            <person name="Ito T."/>
            <person name="Fujiyama A."/>
            <person name="Inagaki F."/>
            <person name="Takami H."/>
        </authorList>
    </citation>
    <scope>NUCLEOTIDE SEQUENCE</scope>
    <source>
        <strain evidence="1">Expedition CK06-06</strain>
    </source>
</reference>
<name>X0X0A6_9ZZZZ</name>
<feature type="non-terminal residue" evidence="1">
    <location>
        <position position="1"/>
    </location>
</feature>
<sequence>GYTFYMVNPNKYISYVSFLILKYGEGKWMFML</sequence>
<gene>
    <name evidence="1" type="ORF">S01H1_68988</name>
</gene>